<dbReference type="GO" id="GO:0045892">
    <property type="term" value="P:negative regulation of DNA-templated transcription"/>
    <property type="evidence" value="ECO:0007669"/>
    <property type="project" value="UniProtKB-UniRule"/>
</dbReference>
<dbReference type="InterPro" id="IPR002571">
    <property type="entry name" value="HrcA"/>
</dbReference>
<comment type="similarity">
    <text evidence="5">Belongs to the HrcA family.</text>
</comment>
<organism evidence="7 8">
    <name type="scientific">candidate division WOR-1 bacterium RIFOXYC2_FULL_41_25</name>
    <dbReference type="NCBI Taxonomy" id="1802586"/>
    <lineage>
        <taxon>Bacteria</taxon>
        <taxon>Bacillati</taxon>
        <taxon>Saganbacteria</taxon>
    </lineage>
</organism>
<dbReference type="EMBL" id="MEUI01000027">
    <property type="protein sequence ID" value="OGC33818.1"/>
    <property type="molecule type" value="Genomic_DNA"/>
</dbReference>
<gene>
    <name evidence="5" type="primary">hrcA</name>
    <name evidence="7" type="ORF">A2462_01850</name>
</gene>
<keyword evidence="2 5" id="KW-0805">Transcription regulation</keyword>
<dbReference type="InterPro" id="IPR036390">
    <property type="entry name" value="WH_DNA-bd_sf"/>
</dbReference>
<evidence type="ECO:0000313" key="7">
    <source>
        <dbReference type="EMBL" id="OGC33818.1"/>
    </source>
</evidence>
<evidence type="ECO:0000259" key="6">
    <source>
        <dbReference type="Pfam" id="PF01628"/>
    </source>
</evidence>
<name>A0A1F4TM72_UNCSA</name>
<keyword evidence="4 5" id="KW-0804">Transcription</keyword>
<dbReference type="InterPro" id="IPR036388">
    <property type="entry name" value="WH-like_DNA-bd_sf"/>
</dbReference>
<dbReference type="Proteomes" id="UP000177309">
    <property type="component" value="Unassembled WGS sequence"/>
</dbReference>
<dbReference type="Gene3D" id="3.30.450.40">
    <property type="match status" value="1"/>
</dbReference>
<keyword evidence="3 5" id="KW-0346">Stress response</keyword>
<protein>
    <recommendedName>
        <fullName evidence="5">Heat-inducible transcription repressor HrcA</fullName>
    </recommendedName>
</protein>
<dbReference type="SUPFAM" id="SSF55781">
    <property type="entry name" value="GAF domain-like"/>
    <property type="match status" value="1"/>
</dbReference>
<evidence type="ECO:0000256" key="1">
    <source>
        <dbReference type="ARBA" id="ARBA00022491"/>
    </source>
</evidence>
<comment type="function">
    <text evidence="5">Negative regulator of class I heat shock genes (grpE-dnaK-dnaJ and groELS operons). Prevents heat-shock induction of these operons.</text>
</comment>
<evidence type="ECO:0000256" key="3">
    <source>
        <dbReference type="ARBA" id="ARBA00023016"/>
    </source>
</evidence>
<reference evidence="7 8" key="1">
    <citation type="journal article" date="2016" name="Nat. Commun.">
        <title>Thousands of microbial genomes shed light on interconnected biogeochemical processes in an aquifer system.</title>
        <authorList>
            <person name="Anantharaman K."/>
            <person name="Brown C.T."/>
            <person name="Hug L.A."/>
            <person name="Sharon I."/>
            <person name="Castelle C.J."/>
            <person name="Probst A.J."/>
            <person name="Thomas B.C."/>
            <person name="Singh A."/>
            <person name="Wilkins M.J."/>
            <person name="Karaoz U."/>
            <person name="Brodie E.L."/>
            <person name="Williams K.H."/>
            <person name="Hubbard S.S."/>
            <person name="Banfield J.F."/>
        </authorList>
    </citation>
    <scope>NUCLEOTIDE SEQUENCE [LARGE SCALE GENOMIC DNA]</scope>
</reference>
<dbReference type="PANTHER" id="PTHR34824">
    <property type="entry name" value="HEAT-INDUCIBLE TRANSCRIPTION REPRESSOR HRCA"/>
    <property type="match status" value="1"/>
</dbReference>
<dbReference type="SUPFAM" id="SSF46785">
    <property type="entry name" value="Winged helix' DNA-binding domain"/>
    <property type="match status" value="1"/>
</dbReference>
<evidence type="ECO:0000256" key="2">
    <source>
        <dbReference type="ARBA" id="ARBA00023015"/>
    </source>
</evidence>
<keyword evidence="1 5" id="KW-0678">Repressor</keyword>
<accession>A0A1F4TM72</accession>
<evidence type="ECO:0000256" key="4">
    <source>
        <dbReference type="ARBA" id="ARBA00023163"/>
    </source>
</evidence>
<evidence type="ECO:0000256" key="5">
    <source>
        <dbReference type="HAMAP-Rule" id="MF_00081"/>
    </source>
</evidence>
<dbReference type="AlphaFoldDB" id="A0A1F4TM72"/>
<dbReference type="InterPro" id="IPR029016">
    <property type="entry name" value="GAF-like_dom_sf"/>
</dbReference>
<dbReference type="GO" id="GO:0003677">
    <property type="term" value="F:DNA binding"/>
    <property type="evidence" value="ECO:0007669"/>
    <property type="project" value="InterPro"/>
</dbReference>
<dbReference type="HAMAP" id="MF_00081">
    <property type="entry name" value="HrcA"/>
    <property type="match status" value="1"/>
</dbReference>
<feature type="domain" description="Heat-inducible transcription repressor HrcA C-terminal" evidence="6">
    <location>
        <begin position="133"/>
        <end position="227"/>
    </location>
</feature>
<dbReference type="Pfam" id="PF01628">
    <property type="entry name" value="HrcA"/>
    <property type="match status" value="1"/>
</dbReference>
<dbReference type="Gene3D" id="1.10.10.10">
    <property type="entry name" value="Winged helix-like DNA-binding domain superfamily/Winged helix DNA-binding domain"/>
    <property type="match status" value="1"/>
</dbReference>
<proteinExistence type="inferred from homology"/>
<evidence type="ECO:0000313" key="8">
    <source>
        <dbReference type="Proteomes" id="UP000177309"/>
    </source>
</evidence>
<dbReference type="PANTHER" id="PTHR34824:SF1">
    <property type="entry name" value="HEAT-INDUCIBLE TRANSCRIPTION REPRESSOR HRCA"/>
    <property type="match status" value="1"/>
</dbReference>
<comment type="caution">
    <text evidence="7">The sequence shown here is derived from an EMBL/GenBank/DDBJ whole genome shotgun (WGS) entry which is preliminary data.</text>
</comment>
<dbReference type="InterPro" id="IPR021153">
    <property type="entry name" value="HrcA_C"/>
</dbReference>
<sequence length="249" mass="28249">MTKQELSERKQLILNAIITDYQHTAEAVGSRTITRSYLPDLSPATIRNEMADLEEEGFIVQPHTSAGRIPTDRGYRFYVDRLMKAVRPTQREEQTVKSAFQKTINLDEILHRTAKILSHTLDYTAIVVNLGSHRRIFSAGIPNLLHQPEFRDLEHMERILDLLEEENTLCEIVEDYTGEEALSIHIGSENKHKDVKECSMVVSAYELNDEIIGGIGLIGPTRMHYSKASTLVDYVAKELTRVLSSGEIL</sequence>